<feature type="region of interest" description="Disordered" evidence="1">
    <location>
        <begin position="26"/>
        <end position="69"/>
    </location>
</feature>
<sequence>MGYLPSLGGKAAHLVSDLATVILNPVSERESQRHPSHLPEATEVQENIYEDDDDDNSVKNSEIPNGPDTSSFRAFLMSFMSSSNSSSDSIEIIPEHNMNMEYPTLTPVGKGSNGRKGLFSRGKHSIGKIINKAGRIGGFRQKPSYSIDGETVQTEYDAPGLELKGSKESASHDKLPAMSEPSMLLSETMRTVLYTSLPVLVQGRNWMLEATEVQENIYEDDDDDNSVKNSEIPNGPDTSSFRAFLMSFMSSSNSSSDSIEIIPEHNMNMEYPTLTPVGKGSNGRKGLFSRGKHSIGKIINKAGRIGGFRQKPSYSIDGETVQTEYDAPGLELKGSKESASHDKLPAMSEPSMLLSETMRTVLYTSLPVLVQGRNWMLVYSTWRHGISLSTLYRRSMLCAGYSLLIVGDRKGAVFGGLVEAPLQPLIKKKYQGTNNCFVFTNIAGRPVIYRPTGANNYFTFCSTDYLAMGGGGHFALYLDGDLLNGSSSTSETFNNPCLSRSREFEVKDVELWGFVNASKYDEMLTICRTEKQGIWNL</sequence>
<feature type="compositionally biased region" description="Polar residues" evidence="1">
    <location>
        <begin position="58"/>
        <end position="69"/>
    </location>
</feature>
<dbReference type="EMBL" id="CM000143">
    <property type="protein sequence ID" value="EAZ36309.1"/>
    <property type="molecule type" value="Genomic_DNA"/>
</dbReference>
<accession>A3B9S0</accession>
<dbReference type="PANTHER" id="PTHR23354:SF76">
    <property type="entry name" value="OS06G0221100 PROTEIN"/>
    <property type="match status" value="1"/>
</dbReference>
<dbReference type="Proteomes" id="UP000007752">
    <property type="component" value="Chromosome 6"/>
</dbReference>
<dbReference type="Pfam" id="PF07534">
    <property type="entry name" value="TLD"/>
    <property type="match status" value="1"/>
</dbReference>
<gene>
    <name evidence="3" type="ORF">OsJ_20630</name>
</gene>
<feature type="domain" description="TLDc" evidence="2">
    <location>
        <begin position="352"/>
        <end position="515"/>
    </location>
</feature>
<dbReference type="PROSITE" id="PS51886">
    <property type="entry name" value="TLDC"/>
    <property type="match status" value="1"/>
</dbReference>
<organism evidence="3">
    <name type="scientific">Oryza sativa subsp. japonica</name>
    <name type="common">Rice</name>
    <dbReference type="NCBI Taxonomy" id="39947"/>
    <lineage>
        <taxon>Eukaryota</taxon>
        <taxon>Viridiplantae</taxon>
        <taxon>Streptophyta</taxon>
        <taxon>Embryophyta</taxon>
        <taxon>Tracheophyta</taxon>
        <taxon>Spermatophyta</taxon>
        <taxon>Magnoliopsida</taxon>
        <taxon>Liliopsida</taxon>
        <taxon>Poales</taxon>
        <taxon>Poaceae</taxon>
        <taxon>BOP clade</taxon>
        <taxon>Oryzoideae</taxon>
        <taxon>Oryzeae</taxon>
        <taxon>Oryzinae</taxon>
        <taxon>Oryza</taxon>
        <taxon>Oryza sativa</taxon>
    </lineage>
</organism>
<evidence type="ECO:0000313" key="3">
    <source>
        <dbReference type="EMBL" id="EAZ36309.1"/>
    </source>
</evidence>
<protein>
    <recommendedName>
        <fullName evidence="2">TLDc domain-containing protein</fullName>
    </recommendedName>
</protein>
<dbReference type="SMART" id="SM00584">
    <property type="entry name" value="TLDc"/>
    <property type="match status" value="1"/>
</dbReference>
<evidence type="ECO:0000259" key="2">
    <source>
        <dbReference type="PROSITE" id="PS51886"/>
    </source>
</evidence>
<proteinExistence type="predicted"/>
<dbReference type="AlphaFoldDB" id="A3B9S0"/>
<name>A3B9S0_ORYSJ</name>
<reference evidence="3" key="1">
    <citation type="journal article" date="2005" name="PLoS Biol.">
        <title>The genomes of Oryza sativa: a history of duplications.</title>
        <authorList>
            <person name="Yu J."/>
            <person name="Wang J."/>
            <person name="Lin W."/>
            <person name="Li S."/>
            <person name="Li H."/>
            <person name="Zhou J."/>
            <person name="Ni P."/>
            <person name="Dong W."/>
            <person name="Hu S."/>
            <person name="Zeng C."/>
            <person name="Zhang J."/>
            <person name="Zhang Y."/>
            <person name="Li R."/>
            <person name="Xu Z."/>
            <person name="Li S."/>
            <person name="Li X."/>
            <person name="Zheng H."/>
            <person name="Cong L."/>
            <person name="Lin L."/>
            <person name="Yin J."/>
            <person name="Geng J."/>
            <person name="Li G."/>
            <person name="Shi J."/>
            <person name="Liu J."/>
            <person name="Lv H."/>
            <person name="Li J."/>
            <person name="Wang J."/>
            <person name="Deng Y."/>
            <person name="Ran L."/>
            <person name="Shi X."/>
            <person name="Wang X."/>
            <person name="Wu Q."/>
            <person name="Li C."/>
            <person name="Ren X."/>
            <person name="Wang J."/>
            <person name="Wang X."/>
            <person name="Li D."/>
            <person name="Liu D."/>
            <person name="Zhang X."/>
            <person name="Ji Z."/>
            <person name="Zhao W."/>
            <person name="Sun Y."/>
            <person name="Zhang Z."/>
            <person name="Bao J."/>
            <person name="Han Y."/>
            <person name="Dong L."/>
            <person name="Ji J."/>
            <person name="Chen P."/>
            <person name="Wu S."/>
            <person name="Liu J."/>
            <person name="Xiao Y."/>
            <person name="Bu D."/>
            <person name="Tan J."/>
            <person name="Yang L."/>
            <person name="Ye C."/>
            <person name="Zhang J."/>
            <person name="Xu J."/>
            <person name="Zhou Y."/>
            <person name="Yu Y."/>
            <person name="Zhang B."/>
            <person name="Zhuang S."/>
            <person name="Wei H."/>
            <person name="Liu B."/>
            <person name="Lei M."/>
            <person name="Yu H."/>
            <person name="Li Y."/>
            <person name="Xu H."/>
            <person name="Wei S."/>
            <person name="He X."/>
            <person name="Fang L."/>
            <person name="Zhang Z."/>
            <person name="Zhang Y."/>
            <person name="Huang X."/>
            <person name="Su Z."/>
            <person name="Tong W."/>
            <person name="Li J."/>
            <person name="Tong Z."/>
            <person name="Li S."/>
            <person name="Ye J."/>
            <person name="Wang L."/>
            <person name="Fang L."/>
            <person name="Lei T."/>
            <person name="Chen C."/>
            <person name="Chen H."/>
            <person name="Xu Z."/>
            <person name="Li H."/>
            <person name="Huang H."/>
            <person name="Zhang F."/>
            <person name="Xu H."/>
            <person name="Li N."/>
            <person name="Zhao C."/>
            <person name="Li S."/>
            <person name="Dong L."/>
            <person name="Huang Y."/>
            <person name="Li L."/>
            <person name="Xi Y."/>
            <person name="Qi Q."/>
            <person name="Li W."/>
            <person name="Zhang B."/>
            <person name="Hu W."/>
            <person name="Zhang Y."/>
            <person name="Tian X."/>
            <person name="Jiao Y."/>
            <person name="Liang X."/>
            <person name="Jin J."/>
            <person name="Gao L."/>
            <person name="Zheng W."/>
            <person name="Hao B."/>
            <person name="Liu S."/>
            <person name="Wang W."/>
            <person name="Yuan L."/>
            <person name="Cao M."/>
            <person name="McDermott J."/>
            <person name="Samudrala R."/>
            <person name="Wang J."/>
            <person name="Wong G.K."/>
            <person name="Yang H."/>
        </authorList>
    </citation>
    <scope>NUCLEOTIDE SEQUENCE [LARGE SCALE GENOMIC DNA]</scope>
</reference>
<evidence type="ECO:0000256" key="1">
    <source>
        <dbReference type="SAM" id="MobiDB-lite"/>
    </source>
</evidence>
<reference evidence="3" key="2">
    <citation type="submission" date="2008-12" db="EMBL/GenBank/DDBJ databases">
        <title>Improved gene annotation of the rice (Oryza sativa) genomes.</title>
        <authorList>
            <person name="Wang J."/>
            <person name="Li R."/>
            <person name="Fan W."/>
            <person name="Huang Q."/>
            <person name="Zhang J."/>
            <person name="Zhou Y."/>
            <person name="Hu Y."/>
            <person name="Zi S."/>
            <person name="Li J."/>
            <person name="Ni P."/>
            <person name="Zheng H."/>
            <person name="Zhang Y."/>
            <person name="Zhao M."/>
            <person name="Hao Q."/>
            <person name="McDermott J."/>
            <person name="Samudrala R."/>
            <person name="Kristiansen K."/>
            <person name="Wong G.K.-S."/>
        </authorList>
    </citation>
    <scope>NUCLEOTIDE SEQUENCE</scope>
</reference>
<dbReference type="InterPro" id="IPR006571">
    <property type="entry name" value="TLDc_dom"/>
</dbReference>
<dbReference type="PANTHER" id="PTHR23354">
    <property type="entry name" value="NUCLEOLAR PROTEIN 7/ESTROGEN RECEPTOR COACTIVATOR-RELATED"/>
    <property type="match status" value="1"/>
</dbReference>